<dbReference type="EMBL" id="CP115450">
    <property type="protein sequence ID" value="WBP91754.1"/>
    <property type="molecule type" value="Genomic_DNA"/>
</dbReference>
<organism evidence="4 5">
    <name type="scientific">Kitasatospora cathayae</name>
    <dbReference type="NCBI Taxonomy" id="3004092"/>
    <lineage>
        <taxon>Bacteria</taxon>
        <taxon>Bacillati</taxon>
        <taxon>Actinomycetota</taxon>
        <taxon>Actinomycetes</taxon>
        <taxon>Kitasatosporales</taxon>
        <taxon>Streptomycetaceae</taxon>
        <taxon>Kitasatospora</taxon>
    </lineage>
</organism>
<dbReference type="InterPro" id="IPR009078">
    <property type="entry name" value="Ferritin-like_SF"/>
</dbReference>
<evidence type="ECO:0000256" key="2">
    <source>
        <dbReference type="SAM" id="SignalP"/>
    </source>
</evidence>
<protein>
    <submittedName>
        <fullName evidence="4">Ferritin-like domain-containing protein</fullName>
    </submittedName>
</protein>
<dbReference type="InterPro" id="IPR029447">
    <property type="entry name" value="DUF4439"/>
</dbReference>
<name>A0ABY7QG46_9ACTN</name>
<keyword evidence="2" id="KW-0732">Signal</keyword>
<evidence type="ECO:0000313" key="4">
    <source>
        <dbReference type="EMBL" id="WBP91754.1"/>
    </source>
</evidence>
<dbReference type="SUPFAM" id="SSF47240">
    <property type="entry name" value="Ferritin-like"/>
    <property type="match status" value="1"/>
</dbReference>
<dbReference type="Gene3D" id="1.20.1260.10">
    <property type="match status" value="1"/>
</dbReference>
<dbReference type="Proteomes" id="UP001212821">
    <property type="component" value="Chromosome"/>
</dbReference>
<dbReference type="Pfam" id="PF14530">
    <property type="entry name" value="DUF4439"/>
    <property type="match status" value="1"/>
</dbReference>
<feature type="region of interest" description="Disordered" evidence="1">
    <location>
        <begin position="21"/>
        <end position="44"/>
    </location>
</feature>
<evidence type="ECO:0000259" key="3">
    <source>
        <dbReference type="Pfam" id="PF14530"/>
    </source>
</evidence>
<reference evidence="5" key="1">
    <citation type="submission" date="2022-12" db="EMBL/GenBank/DDBJ databases">
        <authorList>
            <person name="Mo P."/>
        </authorList>
    </citation>
    <scope>NUCLEOTIDE SEQUENCE [LARGE SCALE GENOMIC DNA]</scope>
    <source>
        <strain evidence="5">HUAS 3-15</strain>
    </source>
</reference>
<evidence type="ECO:0000313" key="5">
    <source>
        <dbReference type="Proteomes" id="UP001212821"/>
    </source>
</evidence>
<dbReference type="InterPro" id="IPR012347">
    <property type="entry name" value="Ferritin-like"/>
</dbReference>
<sequence length="325" mass="32999">MQPPSRRTFLALGLITLTTACTSSTGADPNGAVMPGDKGPGPDPDAPVRLRAIAATDTLLSAYDALLATPATRTAQLQSLRAETAQHRAALAYGIPAASVPPTPGTPTTPPSATTPAALATLERQTAQSHLADLGAARPPLARLLASVAAADALHAAALGAPPDQPGPTGTPTPAATPGAALPALQKALSAEHAAVYGYGVVGAHLPEDQQRADARTCYAAHQAQRDAWQRLLTTLGATPTPAAGGYQLPFAVTDAPTATKLAAHLETRLTTVYADLVADLPAPQRQPAATALRDCTLRAHHWGAPTTAFPGIPDPLPTPTATPN</sequence>
<feature type="domain" description="DUF4439" evidence="3">
    <location>
        <begin position="184"/>
        <end position="314"/>
    </location>
</feature>
<proteinExistence type="predicted"/>
<feature type="region of interest" description="Disordered" evidence="1">
    <location>
        <begin position="96"/>
        <end position="115"/>
    </location>
</feature>
<evidence type="ECO:0000256" key="1">
    <source>
        <dbReference type="SAM" id="MobiDB-lite"/>
    </source>
</evidence>
<accession>A0ABY7QG46</accession>
<feature type="chain" id="PRO_5047548924" evidence="2">
    <location>
        <begin position="27"/>
        <end position="325"/>
    </location>
</feature>
<keyword evidence="5" id="KW-1185">Reference proteome</keyword>
<dbReference type="PROSITE" id="PS51257">
    <property type="entry name" value="PROKAR_LIPOPROTEIN"/>
    <property type="match status" value="1"/>
</dbReference>
<feature type="signal peptide" evidence="2">
    <location>
        <begin position="1"/>
        <end position="26"/>
    </location>
</feature>
<feature type="compositionally biased region" description="Pro residues" evidence="1">
    <location>
        <begin position="99"/>
        <end position="110"/>
    </location>
</feature>
<dbReference type="CDD" id="cd00657">
    <property type="entry name" value="Ferritin_like"/>
    <property type="match status" value="1"/>
</dbReference>
<dbReference type="RefSeq" id="WP_270151250.1">
    <property type="nucleotide sequence ID" value="NZ_CP115450.1"/>
</dbReference>
<gene>
    <name evidence="4" type="ORF">O1G21_25175</name>
</gene>